<name>A0A7L4YPH5_9ACTN</name>
<dbReference type="SUPFAM" id="SSF51905">
    <property type="entry name" value="FAD/NAD(P)-binding domain"/>
    <property type="match status" value="1"/>
</dbReference>
<evidence type="ECO:0000313" key="1">
    <source>
        <dbReference type="EMBL" id="QHC01185.1"/>
    </source>
</evidence>
<reference evidence="1 2" key="1">
    <citation type="journal article" date="2018" name="Int. J. Syst. Evol. Microbiol.">
        <title>Epidermidibacterium keratini gen. nov., sp. nov., a member of the family Sporichthyaceae, isolated from keratin epidermis.</title>
        <authorList>
            <person name="Lee D.G."/>
            <person name="Trujillo M.E."/>
            <person name="Kang S."/>
            <person name="Nam J.J."/>
            <person name="Kim Y.J."/>
        </authorList>
    </citation>
    <scope>NUCLEOTIDE SEQUENCE [LARGE SCALE GENOMIC DNA]</scope>
    <source>
        <strain evidence="1 2">EPI-7</strain>
    </source>
</reference>
<dbReference type="EMBL" id="CP047156">
    <property type="protein sequence ID" value="QHC01185.1"/>
    <property type="molecule type" value="Genomic_DNA"/>
</dbReference>
<sequence>MNAMSTPLGTRTAVVVGSGPNGLTAAVRLARSGVRVRVVELAERIGGGTRTSELTEPGLLHDDCAAFHPTGVVSPAFLDLRLKEFGLRWQWPEVQLAHPLDDGTAGVLYRDIDRTAADLGVDGDAWKRLMGPVVRRFPGVVEGVLGPVLRVPRHPVAMGVFGLRAALPATVLARTFKTQQAKALFGGIAAHSFDRLDRPLTSAVGVMLGAAGHVGGWPVAHGGSRAITDALAEALRSYGGTIETGVRVKRLRDIPADVRVMTLSTRAAIDVIGDALPDGVRRAYRRFRYGPGAHKVEFAIRGDVPWTNDECRRAGTLHIGGRLDEVAAAEAQINRGVLPERPFVLVGQQYLADPSRSAGGLNPLWSYAHVPSGPGDEQAATERLIAQIERFAPGFRDRIVSMHVRGTTAMEAYNPNYIGGDIGVGANTARQVIVRPRLTPHPYATGVPGVYLCSSAASPAAGVHGMGGYFAAAEALRYLVNAT</sequence>
<gene>
    <name evidence="1" type="ORF">EK0264_13385</name>
</gene>
<organism evidence="1 2">
    <name type="scientific">Epidermidibacterium keratini</name>
    <dbReference type="NCBI Taxonomy" id="1891644"/>
    <lineage>
        <taxon>Bacteria</taxon>
        <taxon>Bacillati</taxon>
        <taxon>Actinomycetota</taxon>
        <taxon>Actinomycetes</taxon>
        <taxon>Sporichthyales</taxon>
        <taxon>Sporichthyaceae</taxon>
        <taxon>Epidermidibacterium</taxon>
    </lineage>
</organism>
<dbReference type="PANTHER" id="PTHR10668">
    <property type="entry name" value="PHYTOENE DEHYDROGENASE"/>
    <property type="match status" value="1"/>
</dbReference>
<dbReference type="OrthoDB" id="833207at2"/>
<dbReference type="PANTHER" id="PTHR10668:SF105">
    <property type="entry name" value="DEHYDROGENASE-RELATED"/>
    <property type="match status" value="1"/>
</dbReference>
<dbReference type="Pfam" id="PF13450">
    <property type="entry name" value="NAD_binding_8"/>
    <property type="match status" value="1"/>
</dbReference>
<proteinExistence type="predicted"/>
<dbReference type="InParanoid" id="A0A7L4YPH5"/>
<dbReference type="Gene3D" id="3.50.50.60">
    <property type="entry name" value="FAD/NAD(P)-binding domain"/>
    <property type="match status" value="2"/>
</dbReference>
<keyword evidence="2" id="KW-1185">Reference proteome</keyword>
<dbReference type="AlphaFoldDB" id="A0A7L4YPH5"/>
<protein>
    <submittedName>
        <fullName evidence="1">NAD(P)-binding protein</fullName>
    </submittedName>
</protein>
<dbReference type="KEGG" id="eke:EK0264_13385"/>
<evidence type="ECO:0000313" key="2">
    <source>
        <dbReference type="Proteomes" id="UP000463857"/>
    </source>
</evidence>
<dbReference type="Proteomes" id="UP000463857">
    <property type="component" value="Chromosome"/>
</dbReference>
<dbReference type="PRINTS" id="PR00411">
    <property type="entry name" value="PNDRDTASEI"/>
</dbReference>
<dbReference type="InterPro" id="IPR036188">
    <property type="entry name" value="FAD/NAD-bd_sf"/>
</dbReference>
<accession>A0A7L4YPH5</accession>